<dbReference type="GO" id="GO:0009279">
    <property type="term" value="C:cell outer membrane"/>
    <property type="evidence" value="ECO:0007669"/>
    <property type="project" value="UniProtKB-SubCell"/>
</dbReference>
<feature type="active site" description="Nucleophile" evidence="18">
    <location>
        <position position="157"/>
    </location>
</feature>
<comment type="function">
    <text evidence="20">Hydrolysis of phosphatidylcholine with phospholipase A2 (EC 3.1.1.4) and phospholipase A1 (EC 3.1.1.32) activities.</text>
</comment>
<evidence type="ECO:0000256" key="1">
    <source>
        <dbReference type="ARBA" id="ARBA00000111"/>
    </source>
</evidence>
<dbReference type="GO" id="GO:0005509">
    <property type="term" value="F:calcium ion binding"/>
    <property type="evidence" value="ECO:0007669"/>
    <property type="project" value="TreeGrafter"/>
</dbReference>
<comment type="caution">
    <text evidence="21">The sequence shown here is derived from an EMBL/GenBank/DDBJ whole genome shotgun (WGS) entry which is preliminary data.</text>
</comment>
<evidence type="ECO:0000256" key="19">
    <source>
        <dbReference type="PIRSR" id="PIRSR603187-2"/>
    </source>
</evidence>
<evidence type="ECO:0000256" key="3">
    <source>
        <dbReference type="ARBA" id="ARBA00010525"/>
    </source>
</evidence>
<evidence type="ECO:0000256" key="8">
    <source>
        <dbReference type="ARBA" id="ARBA00022452"/>
    </source>
</evidence>
<proteinExistence type="inferred from homology"/>
<keyword evidence="10 19" id="KW-0479">Metal-binding</keyword>
<keyword evidence="9" id="KW-0812">Transmembrane</keyword>
<evidence type="ECO:0000256" key="14">
    <source>
        <dbReference type="ARBA" id="ARBA00022963"/>
    </source>
</evidence>
<protein>
    <recommendedName>
        <fullName evidence="7 20">Phospholipase A1</fullName>
        <ecNumber evidence="5 20">3.1.1.32</ecNumber>
        <ecNumber evidence="6 20">3.1.1.4</ecNumber>
    </recommendedName>
    <alternativeName>
        <fullName evidence="20">Phosphatidylcholine 1-acylhydrolase</fullName>
    </alternativeName>
</protein>
<dbReference type="EC" id="3.1.1.4" evidence="6 20"/>
<dbReference type="InterPro" id="IPR036541">
    <property type="entry name" value="PLipase_A1_sf"/>
</dbReference>
<dbReference type="Pfam" id="PF02253">
    <property type="entry name" value="PLA1"/>
    <property type="match status" value="1"/>
</dbReference>
<name>A0A918RUD2_9GAMM</name>
<feature type="active site" description="Proton acceptor" evidence="18">
    <location>
        <position position="155"/>
    </location>
</feature>
<dbReference type="PANTHER" id="PTHR40457:SF1">
    <property type="entry name" value="PHOSPHOLIPASE A1"/>
    <property type="match status" value="1"/>
</dbReference>
<evidence type="ECO:0000313" key="21">
    <source>
        <dbReference type="EMBL" id="GHA10765.1"/>
    </source>
</evidence>
<evidence type="ECO:0000256" key="2">
    <source>
        <dbReference type="ARBA" id="ARBA00001604"/>
    </source>
</evidence>
<evidence type="ECO:0000256" key="18">
    <source>
        <dbReference type="PIRSR" id="PIRSR603187-1"/>
    </source>
</evidence>
<keyword evidence="8" id="KW-1134">Transmembrane beta strand</keyword>
<evidence type="ECO:0000256" key="17">
    <source>
        <dbReference type="ARBA" id="ARBA00023237"/>
    </source>
</evidence>
<evidence type="ECO:0000256" key="12">
    <source>
        <dbReference type="ARBA" id="ARBA00022801"/>
    </source>
</evidence>
<evidence type="ECO:0000313" key="22">
    <source>
        <dbReference type="Proteomes" id="UP000614811"/>
    </source>
</evidence>
<evidence type="ECO:0000256" key="16">
    <source>
        <dbReference type="ARBA" id="ARBA00023136"/>
    </source>
</evidence>
<gene>
    <name evidence="21" type="ORF">GCM10008090_20570</name>
</gene>
<sequence>MLERVENGQAKLTVAEIRKVCTEEPDSLGEQRANRELSLFGDEFSILLHRDNYILPVAYNSEAQDLPEGFGEARELDDEEIKFQISIKSMLLNNLPYNARLFAAYTNQSHWQAYNSDYSRPFRETNHQPELLLELPLERKYRGVTFDALRLAINHQSNGRSGLVSRSWNRAYAELLMSTKYSKLGLRSWWQIMDDEDNPDIADYMGHFQLDGLRQFGKHQLHWKLRNTLDSNDRGAVELGWSRRIGGREDIRLYLQYFNGYGESLIDYNRKTERIGLGFKVGVE</sequence>
<reference evidence="21" key="1">
    <citation type="journal article" date="2014" name="Int. J. Syst. Evol. Microbiol.">
        <title>Complete genome sequence of Corynebacterium casei LMG S-19264T (=DSM 44701T), isolated from a smear-ripened cheese.</title>
        <authorList>
            <consortium name="US DOE Joint Genome Institute (JGI-PGF)"/>
            <person name="Walter F."/>
            <person name="Albersmeier A."/>
            <person name="Kalinowski J."/>
            <person name="Ruckert C."/>
        </authorList>
    </citation>
    <scope>NUCLEOTIDE SEQUENCE</scope>
    <source>
        <strain evidence="21">KCTC 12711</strain>
    </source>
</reference>
<dbReference type="SUPFAM" id="SSF56931">
    <property type="entry name" value="Outer membrane phospholipase A (OMPLA)"/>
    <property type="match status" value="1"/>
</dbReference>
<comment type="cofactor">
    <cofactor evidence="20">
        <name>Ca(2+)</name>
        <dbReference type="ChEBI" id="CHEBI:29108"/>
    </cofactor>
    <text evidence="20">Binds 1 Ca(2+) ion per monomer. In the dimeric form the Ca(2+) is bound by different amino acids with binding of each Ca(2+) shared with ligands coming from each monomer. The Ca(2+) ion may have a role in catalysis.</text>
</comment>
<dbReference type="Gene3D" id="2.40.230.10">
    <property type="entry name" value="Phospholipase A1"/>
    <property type="match status" value="1"/>
</dbReference>
<dbReference type="GO" id="GO:0016042">
    <property type="term" value="P:lipid catabolic process"/>
    <property type="evidence" value="ECO:0007669"/>
    <property type="project" value="UniProtKB-KW"/>
</dbReference>
<accession>A0A918RUD2</accession>
<evidence type="ECO:0000256" key="4">
    <source>
        <dbReference type="ARBA" id="ARBA00011702"/>
    </source>
</evidence>
<evidence type="ECO:0000256" key="9">
    <source>
        <dbReference type="ARBA" id="ARBA00022692"/>
    </source>
</evidence>
<evidence type="ECO:0000256" key="7">
    <source>
        <dbReference type="ARBA" id="ARBA00021726"/>
    </source>
</evidence>
<comment type="catalytic activity">
    <reaction evidence="2 20">
        <text>a 1,2-diacyl-sn-glycero-3-phosphocholine + H2O = a 1-acyl-sn-glycero-3-phosphocholine + a fatty acid + H(+)</text>
        <dbReference type="Rhea" id="RHEA:15801"/>
        <dbReference type="ChEBI" id="CHEBI:15377"/>
        <dbReference type="ChEBI" id="CHEBI:15378"/>
        <dbReference type="ChEBI" id="CHEBI:28868"/>
        <dbReference type="ChEBI" id="CHEBI:57643"/>
        <dbReference type="ChEBI" id="CHEBI:58168"/>
        <dbReference type="EC" id="3.1.1.4"/>
    </reaction>
</comment>
<keyword evidence="12 20" id="KW-0378">Hydrolase</keyword>
<keyword evidence="22" id="KW-1185">Reference proteome</keyword>
<comment type="similarity">
    <text evidence="3 20">Belongs to the phospholipase A1 family.</text>
</comment>
<evidence type="ECO:0000256" key="20">
    <source>
        <dbReference type="RuleBase" id="RU366027"/>
    </source>
</evidence>
<keyword evidence="16" id="KW-0472">Membrane</keyword>
<dbReference type="AlphaFoldDB" id="A0A918RUD2"/>
<comment type="catalytic activity">
    <reaction evidence="1 20">
        <text>a 1,2-diacyl-sn-glycero-3-phosphocholine + H2O = a 2-acyl-sn-glycero-3-phosphocholine + a fatty acid + H(+)</text>
        <dbReference type="Rhea" id="RHEA:18689"/>
        <dbReference type="ChEBI" id="CHEBI:15377"/>
        <dbReference type="ChEBI" id="CHEBI:15378"/>
        <dbReference type="ChEBI" id="CHEBI:28868"/>
        <dbReference type="ChEBI" id="CHEBI:57643"/>
        <dbReference type="ChEBI" id="CHEBI:57875"/>
        <dbReference type="EC" id="3.1.1.32"/>
    </reaction>
</comment>
<organism evidence="21 22">
    <name type="scientific">Arenicella chitinivorans</name>
    <dbReference type="NCBI Taxonomy" id="1329800"/>
    <lineage>
        <taxon>Bacteria</taxon>
        <taxon>Pseudomonadati</taxon>
        <taxon>Pseudomonadota</taxon>
        <taxon>Gammaproteobacteria</taxon>
        <taxon>Arenicellales</taxon>
        <taxon>Arenicellaceae</taxon>
        <taxon>Arenicella</taxon>
    </lineage>
</organism>
<reference evidence="21" key="2">
    <citation type="submission" date="2020-09" db="EMBL/GenBank/DDBJ databases">
        <authorList>
            <person name="Sun Q."/>
            <person name="Kim S."/>
        </authorList>
    </citation>
    <scope>NUCLEOTIDE SEQUENCE</scope>
    <source>
        <strain evidence="21">KCTC 12711</strain>
    </source>
</reference>
<dbReference type="EC" id="3.1.1.32" evidence="5 20"/>
<dbReference type="PANTHER" id="PTHR40457">
    <property type="entry name" value="PHOSPHOLIPASE A1"/>
    <property type="match status" value="1"/>
</dbReference>
<dbReference type="PRINTS" id="PR01486">
    <property type="entry name" value="PHPHLIPASEA1"/>
</dbReference>
<keyword evidence="14 20" id="KW-0442">Lipid degradation</keyword>
<dbReference type="Proteomes" id="UP000614811">
    <property type="component" value="Unassembled WGS sequence"/>
</dbReference>
<feature type="binding site" description="in dimeric form" evidence="19">
    <location>
        <position position="160"/>
    </location>
    <ligand>
        <name>Ca(2+)</name>
        <dbReference type="ChEBI" id="CHEBI:29108"/>
        <label>1</label>
    </ligand>
</feature>
<evidence type="ECO:0000256" key="11">
    <source>
        <dbReference type="ARBA" id="ARBA00022729"/>
    </source>
</evidence>
<comment type="subunit">
    <text evidence="4 20">Homodimer; dimerization is reversible, and the dimeric form is the active one.</text>
</comment>
<dbReference type="EMBL" id="BMXA01000003">
    <property type="protein sequence ID" value="GHA10765.1"/>
    <property type="molecule type" value="Genomic_DNA"/>
</dbReference>
<evidence type="ECO:0000256" key="5">
    <source>
        <dbReference type="ARBA" id="ARBA00013179"/>
    </source>
</evidence>
<feature type="binding site" description="in dimeric form" evidence="19">
    <location>
        <position position="197"/>
    </location>
    <ligand>
        <name>Ca(2+)</name>
        <dbReference type="ChEBI" id="CHEBI:29108"/>
        <label>1</label>
    </ligand>
</feature>
<evidence type="ECO:0000256" key="15">
    <source>
        <dbReference type="ARBA" id="ARBA00023098"/>
    </source>
</evidence>
<comment type="subcellular location">
    <subcellularLocation>
        <location evidence="20">Cell outer membrane</location>
        <topology evidence="20">Multi-pass membrane protein</topology>
    </subcellularLocation>
    <text evidence="20">One of the very few enzymes located there.</text>
</comment>
<keyword evidence="13 19" id="KW-0106">Calcium</keyword>
<evidence type="ECO:0000256" key="10">
    <source>
        <dbReference type="ARBA" id="ARBA00022723"/>
    </source>
</evidence>
<keyword evidence="11" id="KW-0732">Signal</keyword>
<evidence type="ECO:0000256" key="13">
    <source>
        <dbReference type="ARBA" id="ARBA00022837"/>
    </source>
</evidence>
<evidence type="ECO:0000256" key="6">
    <source>
        <dbReference type="ARBA" id="ARBA00013278"/>
    </source>
</evidence>
<feature type="binding site" description="in dimeric form" evidence="19">
    <location>
        <position position="119"/>
    </location>
    <ligand>
        <name>Ca(2+)</name>
        <dbReference type="ChEBI" id="CHEBI:29108"/>
        <label>1</label>
    </ligand>
</feature>
<dbReference type="GO" id="GO:0004623">
    <property type="term" value="F:phospholipase A2 activity"/>
    <property type="evidence" value="ECO:0007669"/>
    <property type="project" value="UniProtKB-EC"/>
</dbReference>
<feature type="binding site" description="in dimeric form" evidence="19">
    <location>
        <position position="165"/>
    </location>
    <ligand>
        <name>Ca(2+)</name>
        <dbReference type="ChEBI" id="CHEBI:29108"/>
        <label>1</label>
    </ligand>
</feature>
<keyword evidence="15 20" id="KW-0443">Lipid metabolism</keyword>
<dbReference type="GO" id="GO:0008970">
    <property type="term" value="F:phospholipase A1 activity"/>
    <property type="evidence" value="ECO:0007669"/>
    <property type="project" value="UniProtKB-EC"/>
</dbReference>
<keyword evidence="17 20" id="KW-0998">Cell outer membrane</keyword>
<dbReference type="InterPro" id="IPR003187">
    <property type="entry name" value="PLipase_A1"/>
</dbReference>